<evidence type="ECO:0000313" key="3">
    <source>
        <dbReference type="EMBL" id="SHG95533.1"/>
    </source>
</evidence>
<dbReference type="Pfam" id="PF13568">
    <property type="entry name" value="OMP_b-brl_2"/>
    <property type="match status" value="1"/>
</dbReference>
<dbReference type="Proteomes" id="UP000184212">
    <property type="component" value="Unassembled WGS sequence"/>
</dbReference>
<dbReference type="EMBL" id="FQWQ01000001">
    <property type="protein sequence ID" value="SHG95533.1"/>
    <property type="molecule type" value="Genomic_DNA"/>
</dbReference>
<protein>
    <submittedName>
        <fullName evidence="3">Outer membrane protein beta-barrel domain-containing protein</fullName>
    </submittedName>
</protein>
<dbReference type="STRING" id="947013.SAMN04488109_2622"/>
<feature type="signal peptide" evidence="1">
    <location>
        <begin position="1"/>
        <end position="19"/>
    </location>
</feature>
<feature type="domain" description="Outer membrane protein beta-barrel" evidence="2">
    <location>
        <begin position="31"/>
        <end position="189"/>
    </location>
</feature>
<dbReference type="RefSeq" id="WP_073134297.1">
    <property type="nucleotide sequence ID" value="NZ_FQWQ01000001.1"/>
</dbReference>
<reference evidence="3 4" key="1">
    <citation type="submission" date="2016-11" db="EMBL/GenBank/DDBJ databases">
        <authorList>
            <person name="Jaros S."/>
            <person name="Januszkiewicz K."/>
            <person name="Wedrychowicz H."/>
        </authorList>
    </citation>
    <scope>NUCLEOTIDE SEQUENCE [LARGE SCALE GENOMIC DNA]</scope>
    <source>
        <strain evidence="3 4">DSM 24574</strain>
    </source>
</reference>
<evidence type="ECO:0000256" key="1">
    <source>
        <dbReference type="SAM" id="SignalP"/>
    </source>
</evidence>
<evidence type="ECO:0000259" key="2">
    <source>
        <dbReference type="Pfam" id="PF13568"/>
    </source>
</evidence>
<keyword evidence="1" id="KW-0732">Signal</keyword>
<dbReference type="OrthoDB" id="947434at2"/>
<name>A0A1M5P2Y5_9BACT</name>
<sequence>MNRFLSIACLVLPVWVANAQESDTTSPELPKTVFGIKGGVNVSSLSASINSESRAKPGLALGFYVKVPMSLGGFFRPELYYSNQGQKDNYVFPYGHGGPSIGSTTTSLHYINVPLLLEFGRKVSFQVGPQVGILLKGTEKGTVASVKVDDDLKDVMTKADVALVAGVGFSPGAHFNCGARYNYGISNIYKPADDGNSNNDLPTVQNRVFHFYVAYSF</sequence>
<gene>
    <name evidence="3" type="ORF">SAMN04488109_2622</name>
</gene>
<dbReference type="InterPro" id="IPR025665">
    <property type="entry name" value="Beta-barrel_OMP_2"/>
</dbReference>
<dbReference type="AlphaFoldDB" id="A0A1M5P2Y5"/>
<feature type="chain" id="PRO_5013359349" evidence="1">
    <location>
        <begin position="20"/>
        <end position="217"/>
    </location>
</feature>
<accession>A0A1M5P2Y5</accession>
<proteinExistence type="predicted"/>
<evidence type="ECO:0000313" key="4">
    <source>
        <dbReference type="Proteomes" id="UP000184212"/>
    </source>
</evidence>
<keyword evidence="4" id="KW-1185">Reference proteome</keyword>
<organism evidence="3 4">
    <name type="scientific">Chryseolinea serpens</name>
    <dbReference type="NCBI Taxonomy" id="947013"/>
    <lineage>
        <taxon>Bacteria</taxon>
        <taxon>Pseudomonadati</taxon>
        <taxon>Bacteroidota</taxon>
        <taxon>Cytophagia</taxon>
        <taxon>Cytophagales</taxon>
        <taxon>Fulvivirgaceae</taxon>
        <taxon>Chryseolinea</taxon>
    </lineage>
</organism>